<dbReference type="eggNOG" id="arCOG00271">
    <property type="taxonomic scope" value="Archaea"/>
</dbReference>
<dbReference type="SUPFAM" id="SSF103481">
    <property type="entry name" value="Multidrug resistance efflux transporter EmrE"/>
    <property type="match status" value="2"/>
</dbReference>
<evidence type="ECO:0000313" key="7">
    <source>
        <dbReference type="EMBL" id="GAD52832.1"/>
    </source>
</evidence>
<dbReference type="InterPro" id="IPR050638">
    <property type="entry name" value="AA-Vitamin_Transporters"/>
</dbReference>
<proteinExistence type="predicted"/>
<organism evidence="7 8">
    <name type="scientific">Halarchaeum acidiphilum MH1-52-1</name>
    <dbReference type="NCBI Taxonomy" id="1261545"/>
    <lineage>
        <taxon>Archaea</taxon>
        <taxon>Methanobacteriati</taxon>
        <taxon>Methanobacteriota</taxon>
        <taxon>Stenosarchaea group</taxon>
        <taxon>Halobacteria</taxon>
        <taxon>Halobacteriales</taxon>
        <taxon>Halobacteriaceae</taxon>
    </lineage>
</organism>
<evidence type="ECO:0000313" key="8">
    <source>
        <dbReference type="Proteomes" id="UP000016986"/>
    </source>
</evidence>
<keyword evidence="8" id="KW-1185">Reference proteome</keyword>
<dbReference type="AlphaFoldDB" id="U2YVQ4"/>
<evidence type="ECO:0000256" key="4">
    <source>
        <dbReference type="ARBA" id="ARBA00023136"/>
    </source>
</evidence>
<feature type="transmembrane region" description="Helical" evidence="5">
    <location>
        <begin position="209"/>
        <end position="226"/>
    </location>
</feature>
<feature type="domain" description="EamA" evidence="6">
    <location>
        <begin position="114"/>
        <end position="248"/>
    </location>
</feature>
<feature type="transmembrane region" description="Helical" evidence="5">
    <location>
        <begin position="177"/>
        <end position="197"/>
    </location>
</feature>
<keyword evidence="4 5" id="KW-0472">Membrane</keyword>
<dbReference type="InterPro" id="IPR037185">
    <property type="entry name" value="EmrE-like"/>
</dbReference>
<dbReference type="InterPro" id="IPR000620">
    <property type="entry name" value="EamA_dom"/>
</dbReference>
<reference evidence="7 8" key="1">
    <citation type="submission" date="2013-09" db="EMBL/GenBank/DDBJ databases">
        <title>Whole genome sequencing of Halarchaeum acidiphilum strain MH1-52-1.</title>
        <authorList>
            <person name="Shimane Y."/>
            <person name="Minegishi H."/>
            <person name="Nishi S."/>
            <person name="Echigo A."/>
            <person name="Shuto A."/>
            <person name="Konishi M."/>
            <person name="Ito T."/>
            <person name="Ohkuma M."/>
            <person name="Ohta Y."/>
            <person name="Nagano Y."/>
            <person name="Tsubouchi T."/>
            <person name="Mori K."/>
            <person name="Usui K."/>
            <person name="Kamekura M."/>
            <person name="Usami R."/>
            <person name="Takaki Y."/>
            <person name="Hatada Y."/>
        </authorList>
    </citation>
    <scope>NUCLEOTIDE SEQUENCE [LARGE SCALE GENOMIC DNA]</scope>
    <source>
        <strain evidence="7 8">JCM 16109</strain>
    </source>
</reference>
<comment type="subcellular location">
    <subcellularLocation>
        <location evidence="1">Membrane</location>
        <topology evidence="1">Multi-pass membrane protein</topology>
    </subcellularLocation>
</comment>
<name>U2YVQ4_9EURY</name>
<dbReference type="PANTHER" id="PTHR32322:SF2">
    <property type="entry name" value="EAMA DOMAIN-CONTAINING PROTEIN"/>
    <property type="match status" value="1"/>
</dbReference>
<evidence type="ECO:0000256" key="1">
    <source>
        <dbReference type="ARBA" id="ARBA00004141"/>
    </source>
</evidence>
<evidence type="ECO:0000256" key="2">
    <source>
        <dbReference type="ARBA" id="ARBA00022692"/>
    </source>
</evidence>
<gene>
    <name evidence="7" type="ORF">MBEHAL_1592</name>
</gene>
<comment type="caution">
    <text evidence="7">The sequence shown here is derived from an EMBL/GenBank/DDBJ whole genome shotgun (WGS) entry which is preliminary data.</text>
</comment>
<feature type="domain" description="EamA" evidence="6">
    <location>
        <begin position="12"/>
        <end position="93"/>
    </location>
</feature>
<evidence type="ECO:0000256" key="3">
    <source>
        <dbReference type="ARBA" id="ARBA00022989"/>
    </source>
</evidence>
<feature type="transmembrane region" description="Helical" evidence="5">
    <location>
        <begin position="46"/>
        <end position="69"/>
    </location>
</feature>
<keyword evidence="3 5" id="KW-1133">Transmembrane helix</keyword>
<protein>
    <submittedName>
        <fullName evidence="7">Permease of the drug/metabolite transporter (DMT) superfamily</fullName>
    </submittedName>
</protein>
<sequence length="268" mass="28232">MFAYVGVTADRWRPRTRREWLTVAVGGLLLIAAYHAFLFAGEARPGVTSAAAAVVVSLSPVITTGFGRFVLPDDRLTPLGVLGLCCGLVASSFSSSPRPSTRGDLSVLLDSNALGSLLVLCATASFALGSTLTERLDPDLPPATVEAWSMLLGALLMNATSVALGEPQRVPLAPDPLAALGYLSVVASALGFLLYFSLLDRLGSVEVNLVSYVAPIVAAVVGWWLLGETLDATTAAGFLVVFAGFCLLKRRALHRELRRFVDDGARAD</sequence>
<keyword evidence="2 5" id="KW-0812">Transmembrane</keyword>
<evidence type="ECO:0000259" key="6">
    <source>
        <dbReference type="Pfam" id="PF00892"/>
    </source>
</evidence>
<feature type="transmembrane region" description="Helical" evidence="5">
    <location>
        <begin position="76"/>
        <end position="93"/>
    </location>
</feature>
<feature type="transmembrane region" description="Helical" evidence="5">
    <location>
        <begin position="20"/>
        <end position="40"/>
    </location>
</feature>
<dbReference type="EMBL" id="BATA01000036">
    <property type="protein sequence ID" value="GAD52832.1"/>
    <property type="molecule type" value="Genomic_DNA"/>
</dbReference>
<evidence type="ECO:0000256" key="5">
    <source>
        <dbReference type="SAM" id="Phobius"/>
    </source>
</evidence>
<dbReference type="PANTHER" id="PTHR32322">
    <property type="entry name" value="INNER MEMBRANE TRANSPORTER"/>
    <property type="match status" value="1"/>
</dbReference>
<accession>U2YVQ4</accession>
<dbReference type="Proteomes" id="UP000016986">
    <property type="component" value="Unassembled WGS sequence"/>
</dbReference>
<feature type="transmembrane region" description="Helical" evidence="5">
    <location>
        <begin position="232"/>
        <end position="248"/>
    </location>
</feature>
<feature type="transmembrane region" description="Helical" evidence="5">
    <location>
        <begin position="113"/>
        <end position="133"/>
    </location>
</feature>
<feature type="transmembrane region" description="Helical" evidence="5">
    <location>
        <begin position="145"/>
        <end position="165"/>
    </location>
</feature>
<dbReference type="GO" id="GO:0016020">
    <property type="term" value="C:membrane"/>
    <property type="evidence" value="ECO:0007669"/>
    <property type="project" value="UniProtKB-SubCell"/>
</dbReference>
<dbReference type="Pfam" id="PF00892">
    <property type="entry name" value="EamA"/>
    <property type="match status" value="2"/>
</dbReference>